<dbReference type="PROSITE" id="PS50943">
    <property type="entry name" value="HTH_CROC1"/>
    <property type="match status" value="1"/>
</dbReference>
<protein>
    <submittedName>
        <fullName evidence="5">Helix-turn-helix</fullName>
    </submittedName>
</protein>
<evidence type="ECO:0000256" key="2">
    <source>
        <dbReference type="ARBA" id="ARBA00023125"/>
    </source>
</evidence>
<dbReference type="Pfam" id="PF01381">
    <property type="entry name" value="HTH_3"/>
    <property type="match status" value="1"/>
</dbReference>
<dbReference type="InterPro" id="IPR015927">
    <property type="entry name" value="Peptidase_S24_S26A/B/C"/>
</dbReference>
<dbReference type="InterPro" id="IPR039418">
    <property type="entry name" value="LexA-like"/>
</dbReference>
<dbReference type="CDD" id="cd06529">
    <property type="entry name" value="S24_LexA-like"/>
    <property type="match status" value="1"/>
</dbReference>
<evidence type="ECO:0000256" key="1">
    <source>
        <dbReference type="ARBA" id="ARBA00023015"/>
    </source>
</evidence>
<dbReference type="Proteomes" id="UP000243778">
    <property type="component" value="Unassembled WGS sequence"/>
</dbReference>
<accession>A0A1H3ELE0</accession>
<dbReference type="EMBL" id="FNNU01000006">
    <property type="protein sequence ID" value="SDX79511.1"/>
    <property type="molecule type" value="Genomic_DNA"/>
</dbReference>
<dbReference type="SUPFAM" id="SSF51306">
    <property type="entry name" value="LexA/Signal peptidase"/>
    <property type="match status" value="1"/>
</dbReference>
<feature type="domain" description="HTH cro/C1-type" evidence="4">
    <location>
        <begin position="27"/>
        <end position="86"/>
    </location>
</feature>
<dbReference type="STRING" id="1007099.SAMN05216287_3775"/>
<dbReference type="GO" id="GO:0003677">
    <property type="term" value="F:DNA binding"/>
    <property type="evidence" value="ECO:0007669"/>
    <property type="project" value="UniProtKB-KW"/>
</dbReference>
<evidence type="ECO:0000256" key="3">
    <source>
        <dbReference type="ARBA" id="ARBA00023163"/>
    </source>
</evidence>
<sequence length="306" mass="33523">MSTNCSLAVCTAQKHYARMHKGIDSILAELMAKNGDNQVSLSKSTGVGQSTLSRILKPNGPKGIKSPTDEQVSKLAAYYRVSTDQLRGRVPLDSKAAEINAEPENSSPVRSSADIVKEMLAKHGKALSESAREKIVTAVEEAQPDYVPASNVITGHFSKIVRIGEGDILIPQYDVRASMGHGQVPAEYSEFIRNVAVNSSEFEKMGLAYESASSLAIITGWGQSMEPTINDKDPLIIDRSVVEFSGDGVYVLTWDGDLYIKRLQKADVPDHLDMISDNRNHKDRVVPVDDVRIHAKVLYIWNGKKA</sequence>
<dbReference type="Gene3D" id="2.10.109.10">
    <property type="entry name" value="Umud Fragment, subunit A"/>
    <property type="match status" value="1"/>
</dbReference>
<dbReference type="CDD" id="cd00093">
    <property type="entry name" value="HTH_XRE"/>
    <property type="match status" value="1"/>
</dbReference>
<dbReference type="Gene3D" id="1.10.260.40">
    <property type="entry name" value="lambda repressor-like DNA-binding domains"/>
    <property type="match status" value="1"/>
</dbReference>
<dbReference type="SMART" id="SM00530">
    <property type="entry name" value="HTH_XRE"/>
    <property type="match status" value="1"/>
</dbReference>
<dbReference type="PANTHER" id="PTHR40661:SF3">
    <property type="entry name" value="FELS-1 PROPHAGE TRANSCRIPTIONAL REGULATOR"/>
    <property type="match status" value="1"/>
</dbReference>
<keyword evidence="1" id="KW-0805">Transcription regulation</keyword>
<name>A0A1H3ELE0_9PSED</name>
<dbReference type="Pfam" id="PF00717">
    <property type="entry name" value="Peptidase_S24"/>
    <property type="match status" value="1"/>
</dbReference>
<dbReference type="SUPFAM" id="SSF47413">
    <property type="entry name" value="lambda repressor-like DNA-binding domains"/>
    <property type="match status" value="1"/>
</dbReference>
<evidence type="ECO:0000259" key="4">
    <source>
        <dbReference type="PROSITE" id="PS50943"/>
    </source>
</evidence>
<dbReference type="InterPro" id="IPR010982">
    <property type="entry name" value="Lambda_DNA-bd_dom_sf"/>
</dbReference>
<dbReference type="AlphaFoldDB" id="A0A1H3ELE0"/>
<reference evidence="6" key="1">
    <citation type="submission" date="2016-10" db="EMBL/GenBank/DDBJ databases">
        <authorList>
            <person name="Varghese N."/>
            <person name="Submissions S."/>
        </authorList>
    </citation>
    <scope>NUCLEOTIDE SEQUENCE [LARGE SCALE GENOMIC DNA]</scope>
    <source>
        <strain evidence="6">NRRL B-59562</strain>
    </source>
</reference>
<evidence type="ECO:0000313" key="6">
    <source>
        <dbReference type="Proteomes" id="UP000243778"/>
    </source>
</evidence>
<keyword evidence="6" id="KW-1185">Reference proteome</keyword>
<keyword evidence="2" id="KW-0238">DNA-binding</keyword>
<evidence type="ECO:0000313" key="5">
    <source>
        <dbReference type="EMBL" id="SDX79511.1"/>
    </source>
</evidence>
<organism evidence="5 6">
    <name type="scientific">Pseudomonas kuykendallii</name>
    <dbReference type="NCBI Taxonomy" id="1007099"/>
    <lineage>
        <taxon>Bacteria</taxon>
        <taxon>Pseudomonadati</taxon>
        <taxon>Pseudomonadota</taxon>
        <taxon>Gammaproteobacteria</taxon>
        <taxon>Pseudomonadales</taxon>
        <taxon>Pseudomonadaceae</taxon>
        <taxon>Pseudomonas</taxon>
    </lineage>
</organism>
<gene>
    <name evidence="5" type="ORF">SAMN05216287_3775</name>
</gene>
<dbReference type="PANTHER" id="PTHR40661">
    <property type="match status" value="1"/>
</dbReference>
<dbReference type="InterPro" id="IPR036286">
    <property type="entry name" value="LexA/Signal_pep-like_sf"/>
</dbReference>
<proteinExistence type="predicted"/>
<dbReference type="InterPro" id="IPR001387">
    <property type="entry name" value="Cro/C1-type_HTH"/>
</dbReference>
<keyword evidence="3" id="KW-0804">Transcription</keyword>
<dbReference type="RefSeq" id="WP_245728226.1">
    <property type="nucleotide sequence ID" value="NZ_FNNU01000006.1"/>
</dbReference>